<comment type="caution">
    <text evidence="5">The sequence shown here is derived from an EMBL/GenBank/DDBJ whole genome shotgun (WGS) entry which is preliminary data.</text>
</comment>
<dbReference type="SUPFAM" id="SSF46785">
    <property type="entry name" value="Winged helix' DNA-binding domain"/>
    <property type="match status" value="1"/>
</dbReference>
<dbReference type="PANTHER" id="PTHR43132">
    <property type="entry name" value="ARSENICAL RESISTANCE OPERON REPRESSOR ARSR-RELATED"/>
    <property type="match status" value="1"/>
</dbReference>
<keyword evidence="6" id="KW-1185">Reference proteome</keyword>
<accession>A0A229FX61</accession>
<dbReference type="SMART" id="SM00418">
    <property type="entry name" value="HTH_ARSR"/>
    <property type="match status" value="1"/>
</dbReference>
<feature type="domain" description="HTH arsR-type" evidence="4">
    <location>
        <begin position="7"/>
        <end position="100"/>
    </location>
</feature>
<dbReference type="InterPro" id="IPR001845">
    <property type="entry name" value="HTH_ArsR_DNA-bd_dom"/>
</dbReference>
<dbReference type="InterPro" id="IPR051011">
    <property type="entry name" value="Metal_resp_trans_reg"/>
</dbReference>
<dbReference type="Gene3D" id="1.10.10.10">
    <property type="entry name" value="Winged helix-like DNA-binding domain superfamily/Winged helix DNA-binding domain"/>
    <property type="match status" value="1"/>
</dbReference>
<proteinExistence type="predicted"/>
<evidence type="ECO:0000313" key="6">
    <source>
        <dbReference type="Proteomes" id="UP000215188"/>
    </source>
</evidence>
<dbReference type="Proteomes" id="UP000215188">
    <property type="component" value="Unassembled WGS sequence"/>
</dbReference>
<evidence type="ECO:0000313" key="5">
    <source>
        <dbReference type="EMBL" id="OXL16575.1"/>
    </source>
</evidence>
<evidence type="ECO:0000259" key="4">
    <source>
        <dbReference type="PROSITE" id="PS50987"/>
    </source>
</evidence>
<keyword evidence="1" id="KW-0805">Transcription regulation</keyword>
<dbReference type="PRINTS" id="PR00778">
    <property type="entry name" value="HTHARSR"/>
</dbReference>
<dbReference type="Pfam" id="PF01022">
    <property type="entry name" value="HTH_5"/>
    <property type="match status" value="1"/>
</dbReference>
<protein>
    <submittedName>
        <fullName evidence="5">Transcriptional regulator</fullName>
    </submittedName>
</protein>
<dbReference type="CDD" id="cd00090">
    <property type="entry name" value="HTH_ARSR"/>
    <property type="match status" value="1"/>
</dbReference>
<dbReference type="RefSeq" id="WP_089515601.1">
    <property type="nucleotide sequence ID" value="NZ_NJGG01000001.1"/>
</dbReference>
<dbReference type="InterPro" id="IPR036388">
    <property type="entry name" value="WH-like_DNA-bd_sf"/>
</dbReference>
<keyword evidence="3" id="KW-0804">Transcription</keyword>
<evidence type="ECO:0000256" key="2">
    <source>
        <dbReference type="ARBA" id="ARBA00023125"/>
    </source>
</evidence>
<evidence type="ECO:0000256" key="3">
    <source>
        <dbReference type="ARBA" id="ARBA00023163"/>
    </source>
</evidence>
<dbReference type="InterPro" id="IPR036390">
    <property type="entry name" value="WH_DNA-bd_sf"/>
</dbReference>
<dbReference type="InterPro" id="IPR011991">
    <property type="entry name" value="ArsR-like_HTH"/>
</dbReference>
<dbReference type="NCBIfam" id="NF033788">
    <property type="entry name" value="HTH_metalloreg"/>
    <property type="match status" value="1"/>
</dbReference>
<evidence type="ECO:0000256" key="1">
    <source>
        <dbReference type="ARBA" id="ARBA00023015"/>
    </source>
</evidence>
<gene>
    <name evidence="5" type="ORF">AOC33_04225</name>
</gene>
<dbReference type="EMBL" id="NJGG01000001">
    <property type="protein sequence ID" value="OXL16575.1"/>
    <property type="molecule type" value="Genomic_DNA"/>
</dbReference>
<dbReference type="OrthoDB" id="5296924at2"/>
<dbReference type="AlphaFoldDB" id="A0A229FX61"/>
<dbReference type="GO" id="GO:0003677">
    <property type="term" value="F:DNA binding"/>
    <property type="evidence" value="ECO:0007669"/>
    <property type="project" value="UniProtKB-KW"/>
</dbReference>
<reference evidence="5 6" key="1">
    <citation type="submission" date="2017-06" db="EMBL/GenBank/DDBJ databases">
        <title>Reclassification of a Polynucleobacter cosmopolitanus strain isolated from tropical Lake Victoria as Polynucleobacter victoriensis comb. nov.</title>
        <authorList>
            <person name="Hahn M.W."/>
        </authorList>
    </citation>
    <scope>NUCLEOTIDE SEQUENCE [LARGE SCALE GENOMIC DNA]</scope>
    <source>
        <strain evidence="5 6">MWH-MoIso2</strain>
    </source>
</reference>
<dbReference type="PROSITE" id="PS50987">
    <property type="entry name" value="HTH_ARSR_2"/>
    <property type="match status" value="1"/>
</dbReference>
<dbReference type="PANTHER" id="PTHR43132:SF2">
    <property type="entry name" value="ARSENICAL RESISTANCE OPERON REPRESSOR ARSR-RELATED"/>
    <property type="match status" value="1"/>
</dbReference>
<sequence length="100" mass="11355">MQFDIAAMRDNADKACRMMKTLANRDRLMLLCQLSQGEKRVGELEEVTNIQQPTLSQQLAVLRDEGVVSTRRDGKHIYYKISSPIAISVMELLYASYCGK</sequence>
<dbReference type="GO" id="GO:0003700">
    <property type="term" value="F:DNA-binding transcription factor activity"/>
    <property type="evidence" value="ECO:0007669"/>
    <property type="project" value="InterPro"/>
</dbReference>
<keyword evidence="2" id="KW-0238">DNA-binding</keyword>
<name>A0A229FX61_9BURK</name>
<organism evidence="5 6">
    <name type="scientific">Polynucleobacter cosmopolitanus</name>
    <dbReference type="NCBI Taxonomy" id="351345"/>
    <lineage>
        <taxon>Bacteria</taxon>
        <taxon>Pseudomonadati</taxon>
        <taxon>Pseudomonadota</taxon>
        <taxon>Betaproteobacteria</taxon>
        <taxon>Burkholderiales</taxon>
        <taxon>Burkholderiaceae</taxon>
        <taxon>Polynucleobacter</taxon>
    </lineage>
</organism>